<dbReference type="InterPro" id="IPR052341">
    <property type="entry name" value="LOG_family_nucleotidases"/>
</dbReference>
<dbReference type="Proteomes" id="UP001404104">
    <property type="component" value="Unassembled WGS sequence"/>
</dbReference>
<protein>
    <submittedName>
        <fullName evidence="1">Uncharacterized protein</fullName>
    </submittedName>
</protein>
<gene>
    <name evidence="1" type="ORF">ABC969_07080</name>
</gene>
<dbReference type="SUPFAM" id="SSF102405">
    <property type="entry name" value="MCP/YpsA-like"/>
    <property type="match status" value="1"/>
</dbReference>
<reference evidence="1 2" key="1">
    <citation type="submission" date="2024-05" db="EMBL/GenBank/DDBJ databases">
        <authorList>
            <person name="Liu Q."/>
            <person name="Xin Y.-H."/>
        </authorList>
    </citation>
    <scope>NUCLEOTIDE SEQUENCE [LARGE SCALE GENOMIC DNA]</scope>
    <source>
        <strain evidence="1 2">CGMCC 1.15349</strain>
    </source>
</reference>
<keyword evidence="2" id="KW-1185">Reference proteome</keyword>
<dbReference type="PANTHER" id="PTHR43393:SF3">
    <property type="entry name" value="LYSINE DECARBOXYLASE-LIKE PROTEIN"/>
    <property type="match status" value="1"/>
</dbReference>
<sequence>MTRPIPVIFNPPFNPIHEGLYIPEELLVGYDLADPASVVRTLDYRCFIYFEQQGRTTVADPYAGMMQAVHDASVARGMNTFLATHLANGRRPVSIMGGHREVRGSSTYRAVAKIAKLLSEHGFLVASGGGPGCMEATHLGALFANADDAEMATAIDRLAAEQAALPKGMDEVLTQDDKSKQWVIDEEKAVGLAKWMEPARLIANERRSLLKIENESLAVPTWHYGHEPFTPLATHVAKYFLNSIREDVLLALASSGIIYSEGRAGTLQEVFQDTAQNYYRKKNIPITSMVFYDTKFWSSPADPVAENPPKVHLPVCDLLYRLFVDGEKMTKLEFDQFIRFTDDPGEVVKIIIDNTPPLENVVQALVGVGMKDFSAEQVAAASVKAMAFTGN</sequence>
<evidence type="ECO:0000313" key="2">
    <source>
        <dbReference type="Proteomes" id="UP001404104"/>
    </source>
</evidence>
<organism evidence="1 2">
    <name type="scientific">Sphingomonas qilianensis</name>
    <dbReference type="NCBI Taxonomy" id="1736690"/>
    <lineage>
        <taxon>Bacteria</taxon>
        <taxon>Pseudomonadati</taxon>
        <taxon>Pseudomonadota</taxon>
        <taxon>Alphaproteobacteria</taxon>
        <taxon>Sphingomonadales</taxon>
        <taxon>Sphingomonadaceae</taxon>
        <taxon>Sphingomonas</taxon>
    </lineage>
</organism>
<evidence type="ECO:0000313" key="1">
    <source>
        <dbReference type="EMBL" id="MEN2786184.1"/>
    </source>
</evidence>
<dbReference type="Gene3D" id="3.40.50.450">
    <property type="match status" value="1"/>
</dbReference>
<proteinExistence type="predicted"/>
<dbReference type="PANTHER" id="PTHR43393">
    <property type="entry name" value="CYTOKININ RIBOSIDE 5'-MONOPHOSPHATE PHOSPHORIBOHYDROLASE"/>
    <property type="match status" value="1"/>
</dbReference>
<dbReference type="EMBL" id="JBDIMF010000002">
    <property type="protein sequence ID" value="MEN2786184.1"/>
    <property type="molecule type" value="Genomic_DNA"/>
</dbReference>
<dbReference type="RefSeq" id="WP_345863986.1">
    <property type="nucleotide sequence ID" value="NZ_JBDIMF010000002.1"/>
</dbReference>
<name>A0ABU9XTW0_9SPHN</name>
<comment type="caution">
    <text evidence="1">The sequence shown here is derived from an EMBL/GenBank/DDBJ whole genome shotgun (WGS) entry which is preliminary data.</text>
</comment>
<accession>A0ABU9XTW0</accession>